<dbReference type="InterPro" id="IPR036038">
    <property type="entry name" value="Aminotransferase-like"/>
</dbReference>
<dbReference type="RefSeq" id="WP_106063008.1">
    <property type="nucleotide sequence ID" value="NZ_PVXO01000027.1"/>
</dbReference>
<dbReference type="GO" id="GO:0005829">
    <property type="term" value="C:cytosol"/>
    <property type="evidence" value="ECO:0007669"/>
    <property type="project" value="TreeGrafter"/>
</dbReference>
<comment type="cofactor">
    <cofactor evidence="1">
        <name>pyridoxal 5'-phosphate</name>
        <dbReference type="ChEBI" id="CHEBI:597326"/>
    </cofactor>
</comment>
<reference evidence="3 4" key="1">
    <citation type="submission" date="2018-03" db="EMBL/GenBank/DDBJ databases">
        <title>Genome sequence of Clostridium liquoris DSM 100320.</title>
        <authorList>
            <person name="Poehlein A."/>
            <person name="Daniel R."/>
        </authorList>
    </citation>
    <scope>NUCLEOTIDE SEQUENCE [LARGE SCALE GENOMIC DNA]</scope>
    <source>
        <strain evidence="3 4">DSM 100320</strain>
    </source>
</reference>
<comment type="caution">
    <text evidence="3">The sequence shown here is derived from an EMBL/GenBank/DDBJ whole genome shotgun (WGS) entry which is preliminary data.</text>
</comment>
<keyword evidence="3" id="KW-0808">Transferase</keyword>
<dbReference type="EMBL" id="PVXO01000027">
    <property type="protein sequence ID" value="PRR79378.1"/>
    <property type="molecule type" value="Genomic_DNA"/>
</dbReference>
<dbReference type="InterPro" id="IPR043132">
    <property type="entry name" value="BCAT-like_C"/>
</dbReference>
<protein>
    <submittedName>
        <fullName evidence="3">D-alanine aminotransferase</fullName>
        <ecNumber evidence="3">2.6.1.21</ecNumber>
    </submittedName>
</protein>
<gene>
    <name evidence="3" type="primary">dat</name>
    <name evidence="3" type="ORF">CLLI_08580</name>
</gene>
<proteinExistence type="inferred from homology"/>
<dbReference type="SUPFAM" id="SSF56752">
    <property type="entry name" value="D-aminoacid aminotransferase-like PLP-dependent enzymes"/>
    <property type="match status" value="1"/>
</dbReference>
<dbReference type="PANTHER" id="PTHR42743:SF11">
    <property type="entry name" value="AMINODEOXYCHORISMATE LYASE"/>
    <property type="match status" value="1"/>
</dbReference>
<dbReference type="CDD" id="cd00449">
    <property type="entry name" value="PLPDE_IV"/>
    <property type="match status" value="1"/>
</dbReference>
<dbReference type="OrthoDB" id="9805628at2"/>
<dbReference type="Gene3D" id="3.30.470.10">
    <property type="match status" value="1"/>
</dbReference>
<name>A0A2T0B649_9CLOT</name>
<dbReference type="Gene3D" id="3.20.10.10">
    <property type="entry name" value="D-amino Acid Aminotransferase, subunit A, domain 2"/>
    <property type="match status" value="1"/>
</dbReference>
<dbReference type="EC" id="2.6.1.21" evidence="3"/>
<evidence type="ECO:0000256" key="1">
    <source>
        <dbReference type="ARBA" id="ARBA00001933"/>
    </source>
</evidence>
<sequence length="274" mass="31933">MGISNKYFLLNEDLIDVKYFEEDKIFQGKNLYEVIKVKEGVPLFYEKHIERLHNSAKLTNLQPWISDSYIKEGLKKLIEANEVEQGSLKFLLNFDKKSFLAFFEENNFPTEIQYEEGVAAALYHRERVNPNAKVLNAEFRKDLDKFIKEKNIFEAILVDRNEDITEGSKSNVFVIKDEKVITTPVKAVLPGTTRSTILEICKEENIELIEKKLYYKEIENIEGMFISSTPFDILPIKNIDEINLASADNKVITTIMNAYRNKIKEYIKKDLNKQ</sequence>
<dbReference type="InterPro" id="IPR050571">
    <property type="entry name" value="Class-IV_PLP-Dep_Aminotrnsfr"/>
</dbReference>
<dbReference type="InterPro" id="IPR001544">
    <property type="entry name" value="Aminotrans_IV"/>
</dbReference>
<comment type="similarity">
    <text evidence="2">Belongs to the class-IV pyridoxal-phosphate-dependent aminotransferase family.</text>
</comment>
<dbReference type="PANTHER" id="PTHR42743">
    <property type="entry name" value="AMINO-ACID AMINOTRANSFERASE"/>
    <property type="match status" value="1"/>
</dbReference>
<dbReference type="InterPro" id="IPR043131">
    <property type="entry name" value="BCAT-like_N"/>
</dbReference>
<dbReference type="Proteomes" id="UP000239706">
    <property type="component" value="Unassembled WGS sequence"/>
</dbReference>
<evidence type="ECO:0000313" key="3">
    <source>
        <dbReference type="EMBL" id="PRR79378.1"/>
    </source>
</evidence>
<keyword evidence="3" id="KW-0032">Aminotransferase</keyword>
<dbReference type="GO" id="GO:0047810">
    <property type="term" value="F:D-alanine-2-oxoglutarate aminotransferase activity"/>
    <property type="evidence" value="ECO:0007669"/>
    <property type="project" value="UniProtKB-EC"/>
</dbReference>
<dbReference type="GO" id="GO:0046394">
    <property type="term" value="P:carboxylic acid biosynthetic process"/>
    <property type="evidence" value="ECO:0007669"/>
    <property type="project" value="UniProtKB-ARBA"/>
</dbReference>
<evidence type="ECO:0000256" key="2">
    <source>
        <dbReference type="ARBA" id="ARBA00009320"/>
    </source>
</evidence>
<evidence type="ECO:0000313" key="4">
    <source>
        <dbReference type="Proteomes" id="UP000239706"/>
    </source>
</evidence>
<dbReference type="AlphaFoldDB" id="A0A2T0B649"/>
<organism evidence="3 4">
    <name type="scientific">Clostridium liquoris</name>
    <dbReference type="NCBI Taxonomy" id="1289519"/>
    <lineage>
        <taxon>Bacteria</taxon>
        <taxon>Bacillati</taxon>
        <taxon>Bacillota</taxon>
        <taxon>Clostridia</taxon>
        <taxon>Eubacteriales</taxon>
        <taxon>Clostridiaceae</taxon>
        <taxon>Clostridium</taxon>
    </lineage>
</organism>
<keyword evidence="4" id="KW-1185">Reference proteome</keyword>
<accession>A0A2T0B649</accession>
<dbReference type="Pfam" id="PF01063">
    <property type="entry name" value="Aminotran_4"/>
    <property type="match status" value="1"/>
</dbReference>